<gene>
    <name evidence="9" type="ORF">SAMN05216252_13134</name>
</gene>
<dbReference type="Proteomes" id="UP000198280">
    <property type="component" value="Unassembled WGS sequence"/>
</dbReference>
<reference evidence="9 10" key="1">
    <citation type="submission" date="2017-06" db="EMBL/GenBank/DDBJ databases">
        <authorList>
            <person name="Kim H.J."/>
            <person name="Triplett B.A."/>
        </authorList>
    </citation>
    <scope>NUCLEOTIDE SEQUENCE [LARGE SCALE GENOMIC DNA]</scope>
    <source>
        <strain evidence="9 10">CGMCC 4.1858</strain>
    </source>
</reference>
<keyword evidence="3 6" id="KW-0812">Transmembrane</keyword>
<dbReference type="OrthoDB" id="7596142at2"/>
<dbReference type="EMBL" id="FZOF01000031">
    <property type="protein sequence ID" value="SNT49718.1"/>
    <property type="molecule type" value="Genomic_DNA"/>
</dbReference>
<evidence type="ECO:0000256" key="6">
    <source>
        <dbReference type="SAM" id="Phobius"/>
    </source>
</evidence>
<dbReference type="RefSeq" id="WP_089228349.1">
    <property type="nucleotide sequence ID" value="NZ_FZOF01000031.1"/>
</dbReference>
<sequence>MTGHMYLAYDYPVLGAFWTMMWIFLWVIWIFLIVRVVMDVFRDDGMNGWAKAAWLLFVLVLPFIGILAYLLFRGSGMGRREAEQMRNRQKAFDEYVRETAGGGTAAGGVDALAKLSELKAKGDLTEEEFQRFKEKVLH</sequence>
<organism evidence="9 10">
    <name type="scientific">Actinacidiphila glaucinigra</name>
    <dbReference type="NCBI Taxonomy" id="235986"/>
    <lineage>
        <taxon>Bacteria</taxon>
        <taxon>Bacillati</taxon>
        <taxon>Actinomycetota</taxon>
        <taxon>Actinomycetes</taxon>
        <taxon>Kitasatosporales</taxon>
        <taxon>Streptomycetaceae</taxon>
        <taxon>Actinacidiphila</taxon>
    </lineage>
</organism>
<dbReference type="Pfam" id="PF09851">
    <property type="entry name" value="SHOCT"/>
    <property type="match status" value="1"/>
</dbReference>
<keyword evidence="10" id="KW-1185">Reference proteome</keyword>
<protein>
    <submittedName>
        <fullName evidence="9">Short C-terminal domain-containing protein</fullName>
    </submittedName>
</protein>
<evidence type="ECO:0000256" key="1">
    <source>
        <dbReference type="ARBA" id="ARBA00004651"/>
    </source>
</evidence>
<feature type="transmembrane region" description="Helical" evidence="6">
    <location>
        <begin position="52"/>
        <end position="72"/>
    </location>
</feature>
<comment type="subcellular location">
    <subcellularLocation>
        <location evidence="1">Cell membrane</location>
        <topology evidence="1">Multi-pass membrane protein</topology>
    </subcellularLocation>
</comment>
<evidence type="ECO:0000256" key="2">
    <source>
        <dbReference type="ARBA" id="ARBA00022475"/>
    </source>
</evidence>
<name>A0A239N6A8_9ACTN</name>
<evidence type="ECO:0000256" key="3">
    <source>
        <dbReference type="ARBA" id="ARBA00022692"/>
    </source>
</evidence>
<feature type="domain" description="Cardiolipin synthase N-terminal" evidence="8">
    <location>
        <begin position="27"/>
        <end position="73"/>
    </location>
</feature>
<dbReference type="AlphaFoldDB" id="A0A239N6A8"/>
<feature type="domain" description="SHOCT" evidence="7">
    <location>
        <begin position="110"/>
        <end position="136"/>
    </location>
</feature>
<accession>A0A239N6A8</accession>
<evidence type="ECO:0000259" key="8">
    <source>
        <dbReference type="Pfam" id="PF13396"/>
    </source>
</evidence>
<evidence type="ECO:0000256" key="4">
    <source>
        <dbReference type="ARBA" id="ARBA00022989"/>
    </source>
</evidence>
<keyword evidence="4 6" id="KW-1133">Transmembrane helix</keyword>
<keyword evidence="2" id="KW-1003">Cell membrane</keyword>
<dbReference type="InterPro" id="IPR018649">
    <property type="entry name" value="SHOCT"/>
</dbReference>
<evidence type="ECO:0000256" key="5">
    <source>
        <dbReference type="ARBA" id="ARBA00023136"/>
    </source>
</evidence>
<feature type="transmembrane region" description="Helical" evidence="6">
    <location>
        <begin position="12"/>
        <end position="32"/>
    </location>
</feature>
<proteinExistence type="predicted"/>
<evidence type="ECO:0000259" key="7">
    <source>
        <dbReference type="Pfam" id="PF09851"/>
    </source>
</evidence>
<dbReference type="Pfam" id="PF13396">
    <property type="entry name" value="PLDc_N"/>
    <property type="match status" value="1"/>
</dbReference>
<evidence type="ECO:0000313" key="10">
    <source>
        <dbReference type="Proteomes" id="UP000198280"/>
    </source>
</evidence>
<dbReference type="GO" id="GO:0005886">
    <property type="term" value="C:plasma membrane"/>
    <property type="evidence" value="ECO:0007669"/>
    <property type="project" value="UniProtKB-SubCell"/>
</dbReference>
<keyword evidence="5 6" id="KW-0472">Membrane</keyword>
<evidence type="ECO:0000313" key="9">
    <source>
        <dbReference type="EMBL" id="SNT49718.1"/>
    </source>
</evidence>
<dbReference type="InterPro" id="IPR027379">
    <property type="entry name" value="CLS_N"/>
</dbReference>